<sequence>MPSASQVRLIPWDPDSKEHVDRLFEQREDCGWDSEKVDPLWRDRQRSGTKCIFWITIPTDGSEADKKSRLQPERLAMKTAMLKDTSGSIRGMARAPTQEAFYPAGHISLDPENPGTEVFDLDIPKEDVYWIKTFFVLRDLHSKGIGRAAMDTVESMAVEAPLCARTLALDTVQKDNAIALEISRRGQPPKSTAHGWYERRHYQLIHTVEDFYDPGITTVFMKKTIT</sequence>
<keyword evidence="3" id="KW-1185">Reference proteome</keyword>
<reference evidence="2" key="1">
    <citation type="journal article" date="2021" name="Nat. Commun.">
        <title>Genetic determinants of endophytism in the Arabidopsis root mycobiome.</title>
        <authorList>
            <person name="Mesny F."/>
            <person name="Miyauchi S."/>
            <person name="Thiergart T."/>
            <person name="Pickel B."/>
            <person name="Atanasova L."/>
            <person name="Karlsson M."/>
            <person name="Huettel B."/>
            <person name="Barry K.W."/>
            <person name="Haridas S."/>
            <person name="Chen C."/>
            <person name="Bauer D."/>
            <person name="Andreopoulos W."/>
            <person name="Pangilinan J."/>
            <person name="LaButti K."/>
            <person name="Riley R."/>
            <person name="Lipzen A."/>
            <person name="Clum A."/>
            <person name="Drula E."/>
            <person name="Henrissat B."/>
            <person name="Kohler A."/>
            <person name="Grigoriev I.V."/>
            <person name="Martin F.M."/>
            <person name="Hacquard S."/>
        </authorList>
    </citation>
    <scope>NUCLEOTIDE SEQUENCE</scope>
    <source>
        <strain evidence="2">MPI-CAGE-AT-0147</strain>
    </source>
</reference>
<dbReference type="Proteomes" id="UP000738349">
    <property type="component" value="Unassembled WGS sequence"/>
</dbReference>
<gene>
    <name evidence="2" type="ORF">EDB81DRAFT_850327</name>
</gene>
<evidence type="ECO:0000259" key="1">
    <source>
        <dbReference type="Pfam" id="PF00583"/>
    </source>
</evidence>
<dbReference type="InterPro" id="IPR000182">
    <property type="entry name" value="GNAT_dom"/>
</dbReference>
<dbReference type="Pfam" id="PF00583">
    <property type="entry name" value="Acetyltransf_1"/>
    <property type="match status" value="1"/>
</dbReference>
<evidence type="ECO:0000313" key="3">
    <source>
        <dbReference type="Proteomes" id="UP000738349"/>
    </source>
</evidence>
<dbReference type="Gene3D" id="3.40.630.30">
    <property type="match status" value="1"/>
</dbReference>
<evidence type="ECO:0000313" key="2">
    <source>
        <dbReference type="EMBL" id="KAH7176422.1"/>
    </source>
</evidence>
<dbReference type="OrthoDB" id="2326446at2759"/>
<comment type="caution">
    <text evidence="2">The sequence shown here is derived from an EMBL/GenBank/DDBJ whole genome shotgun (WGS) entry which is preliminary data.</text>
</comment>
<protein>
    <recommendedName>
        <fullName evidence="1">N-acetyltransferase domain-containing protein</fullName>
    </recommendedName>
</protein>
<dbReference type="CDD" id="cd04301">
    <property type="entry name" value="NAT_SF"/>
    <property type="match status" value="1"/>
</dbReference>
<dbReference type="SUPFAM" id="SSF55729">
    <property type="entry name" value="Acyl-CoA N-acyltransferases (Nat)"/>
    <property type="match status" value="1"/>
</dbReference>
<organism evidence="2 3">
    <name type="scientific">Dactylonectria macrodidyma</name>
    <dbReference type="NCBI Taxonomy" id="307937"/>
    <lineage>
        <taxon>Eukaryota</taxon>
        <taxon>Fungi</taxon>
        <taxon>Dikarya</taxon>
        <taxon>Ascomycota</taxon>
        <taxon>Pezizomycotina</taxon>
        <taxon>Sordariomycetes</taxon>
        <taxon>Hypocreomycetidae</taxon>
        <taxon>Hypocreales</taxon>
        <taxon>Nectriaceae</taxon>
        <taxon>Dactylonectria</taxon>
    </lineage>
</organism>
<dbReference type="EMBL" id="JAGMUV010000001">
    <property type="protein sequence ID" value="KAH7176422.1"/>
    <property type="molecule type" value="Genomic_DNA"/>
</dbReference>
<accession>A0A9P9FUE2</accession>
<proteinExistence type="predicted"/>
<dbReference type="InterPro" id="IPR016181">
    <property type="entry name" value="Acyl_CoA_acyltransferase"/>
</dbReference>
<dbReference type="GO" id="GO:0016747">
    <property type="term" value="F:acyltransferase activity, transferring groups other than amino-acyl groups"/>
    <property type="evidence" value="ECO:0007669"/>
    <property type="project" value="InterPro"/>
</dbReference>
<feature type="domain" description="N-acetyltransferase" evidence="1">
    <location>
        <begin position="103"/>
        <end position="180"/>
    </location>
</feature>
<dbReference type="AlphaFoldDB" id="A0A9P9FUE2"/>
<name>A0A9P9FUE2_9HYPO</name>